<dbReference type="InterPro" id="IPR052233">
    <property type="entry name" value="Rho-type_GEFs"/>
</dbReference>
<protein>
    <submittedName>
        <fullName evidence="2">Uncharacterized protein</fullName>
    </submittedName>
</protein>
<dbReference type="EMBL" id="JARKIE010000065">
    <property type="protein sequence ID" value="KAJ7690408.1"/>
    <property type="molecule type" value="Genomic_DNA"/>
</dbReference>
<comment type="caution">
    <text evidence="2">The sequence shown here is derived from an EMBL/GenBank/DDBJ whole genome shotgun (WGS) entry which is preliminary data.</text>
</comment>
<accession>A0AAD7GE21</accession>
<dbReference type="PANTHER" id="PTHR46572">
    <property type="entry name" value="RHO1 GDP-GTP EXCHANGE PROTEIN 1-RELATED"/>
    <property type="match status" value="1"/>
</dbReference>
<dbReference type="AlphaFoldDB" id="A0AAD7GE21"/>
<proteinExistence type="predicted"/>
<feature type="compositionally biased region" description="Low complexity" evidence="1">
    <location>
        <begin position="16"/>
        <end position="30"/>
    </location>
</feature>
<evidence type="ECO:0000313" key="3">
    <source>
        <dbReference type="Proteomes" id="UP001221757"/>
    </source>
</evidence>
<reference evidence="2" key="1">
    <citation type="submission" date="2023-03" db="EMBL/GenBank/DDBJ databases">
        <title>Massive genome expansion in bonnet fungi (Mycena s.s.) driven by repeated elements and novel gene families across ecological guilds.</title>
        <authorList>
            <consortium name="Lawrence Berkeley National Laboratory"/>
            <person name="Harder C.B."/>
            <person name="Miyauchi S."/>
            <person name="Viragh M."/>
            <person name="Kuo A."/>
            <person name="Thoen E."/>
            <person name="Andreopoulos B."/>
            <person name="Lu D."/>
            <person name="Skrede I."/>
            <person name="Drula E."/>
            <person name="Henrissat B."/>
            <person name="Morin E."/>
            <person name="Kohler A."/>
            <person name="Barry K."/>
            <person name="LaButti K."/>
            <person name="Morin E."/>
            <person name="Salamov A."/>
            <person name="Lipzen A."/>
            <person name="Mereny Z."/>
            <person name="Hegedus B."/>
            <person name="Baldrian P."/>
            <person name="Stursova M."/>
            <person name="Weitz H."/>
            <person name="Taylor A."/>
            <person name="Grigoriev I.V."/>
            <person name="Nagy L.G."/>
            <person name="Martin F."/>
            <person name="Kauserud H."/>
        </authorList>
    </citation>
    <scope>NUCLEOTIDE SEQUENCE</scope>
    <source>
        <strain evidence="2">CBHHK067</strain>
    </source>
</reference>
<feature type="compositionally biased region" description="Low complexity" evidence="1">
    <location>
        <begin position="47"/>
        <end position="63"/>
    </location>
</feature>
<dbReference type="PANTHER" id="PTHR46572:SF2">
    <property type="entry name" value="RHO1 GDP-GTP EXCHANGE PROTEIN 1-RELATED"/>
    <property type="match status" value="1"/>
</dbReference>
<sequence length="215" mass="22989">MATAQYAQLAPPLQSQYTQHQQPHAPQYAQRGPIPANRFSSASDTPPRSLRSSVASSSTSPTSLDHEQLPSPSFSGPGASHLQHTAMSSRRSSETSRTLPRFAGPRRERTVQDRAMSMSAMSAASAAATLVNAAANSSSSTVAKAPKRAAPIVYPALLSRVADAFRQRVPCADRVKDGLTYHDAFDGREAVDRIAHIIKTTDRNLALLLGRALDA</sequence>
<organism evidence="2 3">
    <name type="scientific">Mycena rosella</name>
    <name type="common">Pink bonnet</name>
    <name type="synonym">Agaricus rosellus</name>
    <dbReference type="NCBI Taxonomy" id="1033263"/>
    <lineage>
        <taxon>Eukaryota</taxon>
        <taxon>Fungi</taxon>
        <taxon>Dikarya</taxon>
        <taxon>Basidiomycota</taxon>
        <taxon>Agaricomycotina</taxon>
        <taxon>Agaricomycetes</taxon>
        <taxon>Agaricomycetidae</taxon>
        <taxon>Agaricales</taxon>
        <taxon>Marasmiineae</taxon>
        <taxon>Mycenaceae</taxon>
        <taxon>Mycena</taxon>
    </lineage>
</organism>
<evidence type="ECO:0000256" key="1">
    <source>
        <dbReference type="SAM" id="MobiDB-lite"/>
    </source>
</evidence>
<evidence type="ECO:0000313" key="2">
    <source>
        <dbReference type="EMBL" id="KAJ7690408.1"/>
    </source>
</evidence>
<keyword evidence="3" id="KW-1185">Reference proteome</keyword>
<feature type="region of interest" description="Disordered" evidence="1">
    <location>
        <begin position="1"/>
        <end position="109"/>
    </location>
</feature>
<gene>
    <name evidence="2" type="ORF">B0H17DRAFT_1290052</name>
</gene>
<dbReference type="Proteomes" id="UP001221757">
    <property type="component" value="Unassembled WGS sequence"/>
</dbReference>
<name>A0AAD7GE21_MYCRO</name>